<keyword evidence="5" id="KW-1185">Reference proteome</keyword>
<dbReference type="SMART" id="SM00034">
    <property type="entry name" value="CLECT"/>
    <property type="match status" value="1"/>
</dbReference>
<evidence type="ECO:0000313" key="4">
    <source>
        <dbReference type="Ensembl" id="ENSMCSP00000019022.1"/>
    </source>
</evidence>
<dbReference type="Pfam" id="PF00059">
    <property type="entry name" value="Lectin_C"/>
    <property type="match status" value="1"/>
</dbReference>
<dbReference type="GO" id="GO:0009986">
    <property type="term" value="C:cell surface"/>
    <property type="evidence" value="ECO:0007669"/>
    <property type="project" value="TreeGrafter"/>
</dbReference>
<dbReference type="PANTHER" id="PTHR46784">
    <property type="entry name" value="KILLER CELL LECTIN-LIKE RECEPTOR SUBFAMILY B MEMBER 1"/>
    <property type="match status" value="1"/>
</dbReference>
<dbReference type="SUPFAM" id="SSF56436">
    <property type="entry name" value="C-type lectin-like"/>
    <property type="match status" value="1"/>
</dbReference>
<evidence type="ECO:0000259" key="3">
    <source>
        <dbReference type="PROSITE" id="PS50041"/>
    </source>
</evidence>
<dbReference type="GO" id="GO:0005886">
    <property type="term" value="C:plasma membrane"/>
    <property type="evidence" value="ECO:0007669"/>
    <property type="project" value="TreeGrafter"/>
</dbReference>
<proteinExistence type="predicted"/>
<evidence type="ECO:0000313" key="5">
    <source>
        <dbReference type="Proteomes" id="UP000694560"/>
    </source>
</evidence>
<evidence type="ECO:0000256" key="1">
    <source>
        <dbReference type="ARBA" id="ARBA00022989"/>
    </source>
</evidence>
<feature type="domain" description="C-type lectin" evidence="3">
    <location>
        <begin position="119"/>
        <end position="210"/>
    </location>
</feature>
<sequence length="216" mass="23047">MGGLDLFRTALSSQPVTLSCFSSSTRPDQIPSRAHPGDVLLLLLVLALLVSLAVVSGKGGAAALVPGAERGPCSLWRGILGASLPSAGGGHGETPVTPVTPVTADTPVLLACPHGWVGHRGICYFLSRDQLSWDQAQARCSELGASLAVLKDWEMVIPLSLTRNEDHWLGLRRRGRELQWGDGSNAGCVFLGEDHLRSEICSSEMPFICSRPQTLW</sequence>
<dbReference type="InterPro" id="IPR001304">
    <property type="entry name" value="C-type_lectin-like"/>
</dbReference>
<dbReference type="InterPro" id="IPR051527">
    <property type="entry name" value="KLR_subfamily_B"/>
</dbReference>
<protein>
    <recommendedName>
        <fullName evidence="3">C-type lectin domain-containing protein</fullName>
    </recommendedName>
</protein>
<reference evidence="4" key="1">
    <citation type="submission" date="2025-08" db="UniProtKB">
        <authorList>
            <consortium name="Ensembl"/>
        </authorList>
    </citation>
    <scope>IDENTIFICATION</scope>
</reference>
<keyword evidence="1" id="KW-0812">Transmembrane</keyword>
<organism evidence="4 5">
    <name type="scientific">Malurus cyaneus samueli</name>
    <dbReference type="NCBI Taxonomy" id="2593467"/>
    <lineage>
        <taxon>Eukaryota</taxon>
        <taxon>Metazoa</taxon>
        <taxon>Chordata</taxon>
        <taxon>Craniata</taxon>
        <taxon>Vertebrata</taxon>
        <taxon>Euteleostomi</taxon>
        <taxon>Archelosauria</taxon>
        <taxon>Archosauria</taxon>
        <taxon>Dinosauria</taxon>
        <taxon>Saurischia</taxon>
        <taxon>Theropoda</taxon>
        <taxon>Coelurosauria</taxon>
        <taxon>Aves</taxon>
        <taxon>Neognathae</taxon>
        <taxon>Neoaves</taxon>
        <taxon>Telluraves</taxon>
        <taxon>Australaves</taxon>
        <taxon>Passeriformes</taxon>
        <taxon>Meliphagoidea</taxon>
        <taxon>Maluridae</taxon>
        <taxon>Malurus</taxon>
    </lineage>
</organism>
<dbReference type="Proteomes" id="UP000694560">
    <property type="component" value="Unplaced"/>
</dbReference>
<keyword evidence="1" id="KW-0472">Membrane</keyword>
<reference evidence="4" key="2">
    <citation type="submission" date="2025-09" db="UniProtKB">
        <authorList>
            <consortium name="Ensembl"/>
        </authorList>
    </citation>
    <scope>IDENTIFICATION</scope>
</reference>
<dbReference type="PROSITE" id="PS50041">
    <property type="entry name" value="C_TYPE_LECTIN_2"/>
    <property type="match status" value="1"/>
</dbReference>
<dbReference type="InterPro" id="IPR016187">
    <property type="entry name" value="CTDL_fold"/>
</dbReference>
<dbReference type="PANTHER" id="PTHR46784:SF1">
    <property type="entry name" value="KILLER CELL LECTIN-LIKE RECEPTOR SUBFAMILY B MEMBER 1"/>
    <property type="match status" value="1"/>
</dbReference>
<evidence type="ECO:0000256" key="2">
    <source>
        <dbReference type="ARBA" id="ARBA00023157"/>
    </source>
</evidence>
<dbReference type="AlphaFoldDB" id="A0A8C5UED5"/>
<keyword evidence="1" id="KW-1133">Transmembrane helix</keyword>
<dbReference type="Ensembl" id="ENSMCST00000019500.1">
    <property type="protein sequence ID" value="ENSMCSP00000019022.1"/>
    <property type="gene ID" value="ENSMCSG00000013359.1"/>
</dbReference>
<keyword evidence="2" id="KW-1015">Disulfide bond</keyword>
<dbReference type="GO" id="GO:0042269">
    <property type="term" value="P:regulation of natural killer cell mediated cytotoxicity"/>
    <property type="evidence" value="ECO:0007669"/>
    <property type="project" value="TreeGrafter"/>
</dbReference>
<dbReference type="Gene3D" id="3.10.100.10">
    <property type="entry name" value="Mannose-Binding Protein A, subunit A"/>
    <property type="match status" value="1"/>
</dbReference>
<dbReference type="GO" id="GO:0038023">
    <property type="term" value="F:signaling receptor activity"/>
    <property type="evidence" value="ECO:0007669"/>
    <property type="project" value="TreeGrafter"/>
</dbReference>
<accession>A0A8C5UED5</accession>
<dbReference type="InterPro" id="IPR016186">
    <property type="entry name" value="C-type_lectin-like/link_sf"/>
</dbReference>
<name>A0A8C5UED5_9PASS</name>
<dbReference type="OrthoDB" id="10059571at2759"/>